<evidence type="ECO:0000256" key="3">
    <source>
        <dbReference type="ARBA" id="ARBA00018392"/>
    </source>
</evidence>
<reference evidence="9 10" key="1">
    <citation type="submission" date="2018-04" db="EMBL/GenBank/DDBJ databases">
        <title>The genome sequence of Caulobacter sp. 736.</title>
        <authorList>
            <person name="Gao J."/>
            <person name="Sun J."/>
        </authorList>
    </citation>
    <scope>NUCLEOTIDE SEQUENCE [LARGE SCALE GENOMIC DNA]</scope>
    <source>
        <strain evidence="9 10">736</strain>
    </source>
</reference>
<dbReference type="GO" id="GO:0005576">
    <property type="term" value="C:extracellular region"/>
    <property type="evidence" value="ECO:0007669"/>
    <property type="project" value="UniProtKB-SubCell"/>
</dbReference>
<dbReference type="Gene3D" id="3.30.870.10">
    <property type="entry name" value="Endonuclease Chain A"/>
    <property type="match status" value="1"/>
</dbReference>
<evidence type="ECO:0000256" key="2">
    <source>
        <dbReference type="ARBA" id="ARBA00004613"/>
    </source>
</evidence>
<evidence type="ECO:0000256" key="4">
    <source>
        <dbReference type="ARBA" id="ARBA00022525"/>
    </source>
</evidence>
<dbReference type="GO" id="GO:0006793">
    <property type="term" value="P:phosphorus metabolic process"/>
    <property type="evidence" value="ECO:0007669"/>
    <property type="project" value="UniProtKB-ARBA"/>
</dbReference>
<feature type="transmembrane region" description="Helical" evidence="7">
    <location>
        <begin position="268"/>
        <end position="288"/>
    </location>
</feature>
<keyword evidence="10" id="KW-1185">Reference proteome</keyword>
<dbReference type="Pfam" id="PF05901">
    <property type="entry name" value="Excalibur"/>
    <property type="match status" value="1"/>
</dbReference>
<evidence type="ECO:0000313" key="10">
    <source>
        <dbReference type="Proteomes" id="UP000244913"/>
    </source>
</evidence>
<dbReference type="InterPro" id="IPR001736">
    <property type="entry name" value="PLipase_D/transphosphatidylase"/>
</dbReference>
<protein>
    <recommendedName>
        <fullName evidence="3">Phospholipase D</fullName>
    </recommendedName>
    <alternativeName>
        <fullName evidence="5">Choline phosphatase</fullName>
    </alternativeName>
</protein>
<feature type="domain" description="PLD phosphodiesterase" evidence="8">
    <location>
        <begin position="83"/>
        <end position="109"/>
    </location>
</feature>
<organism evidence="9 10">
    <name type="scientific">Caulobacter radicis</name>
    <dbReference type="NCBI Taxonomy" id="2172650"/>
    <lineage>
        <taxon>Bacteria</taxon>
        <taxon>Pseudomonadati</taxon>
        <taxon>Pseudomonadota</taxon>
        <taxon>Alphaproteobacteria</taxon>
        <taxon>Caulobacterales</taxon>
        <taxon>Caulobacteraceae</taxon>
        <taxon>Caulobacter</taxon>
    </lineage>
</organism>
<evidence type="ECO:0000256" key="1">
    <source>
        <dbReference type="ARBA" id="ARBA00003145"/>
    </source>
</evidence>
<dbReference type="Proteomes" id="UP000244913">
    <property type="component" value="Unassembled WGS sequence"/>
</dbReference>
<dbReference type="CDD" id="cd09117">
    <property type="entry name" value="PLDc_Bfil_DEXD_like"/>
    <property type="match status" value="1"/>
</dbReference>
<proteinExistence type="predicted"/>
<evidence type="ECO:0000256" key="7">
    <source>
        <dbReference type="SAM" id="Phobius"/>
    </source>
</evidence>
<comment type="function">
    <text evidence="1">Could be a virulence factor.</text>
</comment>
<dbReference type="InterPro" id="IPR025202">
    <property type="entry name" value="PLD-like_dom"/>
</dbReference>
<comment type="caution">
    <text evidence="9">The sequence shown here is derived from an EMBL/GenBank/DDBJ whole genome shotgun (WGS) entry which is preliminary data.</text>
</comment>
<evidence type="ECO:0000313" key="9">
    <source>
        <dbReference type="EMBL" id="PVM85754.1"/>
    </source>
</evidence>
<feature type="region of interest" description="Disordered" evidence="6">
    <location>
        <begin position="330"/>
        <end position="357"/>
    </location>
</feature>
<name>A0A2T9JPY5_9CAUL</name>
<dbReference type="GO" id="GO:0003824">
    <property type="term" value="F:catalytic activity"/>
    <property type="evidence" value="ECO:0007669"/>
    <property type="project" value="InterPro"/>
</dbReference>
<dbReference type="EMBL" id="QDKP01000018">
    <property type="protein sequence ID" value="PVM85754.1"/>
    <property type="molecule type" value="Genomic_DNA"/>
</dbReference>
<keyword evidence="4" id="KW-0964">Secreted</keyword>
<keyword evidence="7" id="KW-1133">Transmembrane helix</keyword>
<dbReference type="AlphaFoldDB" id="A0A2T9JPY5"/>
<dbReference type="Pfam" id="PF13091">
    <property type="entry name" value="PLDc_2"/>
    <property type="match status" value="1"/>
</dbReference>
<evidence type="ECO:0000259" key="8">
    <source>
        <dbReference type="PROSITE" id="PS50035"/>
    </source>
</evidence>
<dbReference type="InterPro" id="IPR008613">
    <property type="entry name" value="Excalibur_Ca-bd_domain"/>
</dbReference>
<keyword evidence="7" id="KW-0472">Membrane</keyword>
<sequence length="357" mass="39410">MLFSEIYSNTRETDYTLSFFMKAALGAETAALACPFFTNYDVVKLLTERGCSVKLLVRLCQATSPEALRLALADPLVSIKYFTGRRFHAKFYIVDDLALVGSANLTGAGMRDNRELSVLLTRQDDEAFAQLPGLFDDLYDNADQLDDVALAGFEQALRRRPPTFEDQDFETELTSIIPAADPRSTIVGSGRKSKVRAFLQRFKTRYDRLGRALSEVEGLFAADHRRRPEFDGGELDIEISRFLGWVRVALAPGETWASQPPLAVAGRAARISALMVAAIAFSLTLIALSPQAAGLTQMSAAQIRTMLPADQHFSGCNAARAAGRESIPSWDPSYRESMDGDSDGLACEPYRGRSRRW</sequence>
<dbReference type="PROSITE" id="PS50035">
    <property type="entry name" value="PLD"/>
    <property type="match status" value="1"/>
</dbReference>
<comment type="subcellular location">
    <subcellularLocation>
        <location evidence="2">Secreted</location>
    </subcellularLocation>
</comment>
<evidence type="ECO:0000256" key="5">
    <source>
        <dbReference type="ARBA" id="ARBA00029594"/>
    </source>
</evidence>
<evidence type="ECO:0000256" key="6">
    <source>
        <dbReference type="SAM" id="MobiDB-lite"/>
    </source>
</evidence>
<dbReference type="SUPFAM" id="SSF56024">
    <property type="entry name" value="Phospholipase D/nuclease"/>
    <property type="match status" value="1"/>
</dbReference>
<accession>A0A2T9JPY5</accession>
<dbReference type="SMART" id="SM00155">
    <property type="entry name" value="PLDc"/>
    <property type="match status" value="1"/>
</dbReference>
<gene>
    <name evidence="9" type="ORF">DDF65_06345</name>
</gene>
<keyword evidence="7" id="KW-0812">Transmembrane</keyword>
<dbReference type="SMART" id="SM00894">
    <property type="entry name" value="Excalibur"/>
    <property type="match status" value="1"/>
</dbReference>
<dbReference type="RefSeq" id="WP_116565627.1">
    <property type="nucleotide sequence ID" value="NZ_QDKP01000018.1"/>
</dbReference>